<evidence type="ECO:0000256" key="2">
    <source>
        <dbReference type="SAM" id="SignalP"/>
    </source>
</evidence>
<evidence type="ECO:0000313" key="3">
    <source>
        <dbReference type="EMBL" id="CAH1273071.1"/>
    </source>
</evidence>
<keyword evidence="4" id="KW-1185">Reference proteome</keyword>
<reference evidence="3" key="1">
    <citation type="submission" date="2022-01" db="EMBL/GenBank/DDBJ databases">
        <authorList>
            <person name="Braso-Vives M."/>
        </authorList>
    </citation>
    <scope>NUCLEOTIDE SEQUENCE</scope>
</reference>
<feature type="region of interest" description="Disordered" evidence="1">
    <location>
        <begin position="221"/>
        <end position="242"/>
    </location>
</feature>
<feature type="chain" id="PRO_5035457900" evidence="2">
    <location>
        <begin position="29"/>
        <end position="262"/>
    </location>
</feature>
<dbReference type="EMBL" id="OV696694">
    <property type="protein sequence ID" value="CAH1273071.1"/>
    <property type="molecule type" value="Genomic_DNA"/>
</dbReference>
<sequence>MCDPELLLFQAWGGLDCVLLQLTPEVWAWGGLNCVLLQLTPEAWGGLDCVLLQLTPEVWAWGGLNCVLLQLTPEAWGGLDCVLLQLTPEVWAWGGLNCVLLQLTPEVWAWGGLNCVLLQLTPEVWVLEEGEGMMFVNHHARTVKNGIYLGRNFDSPLLSLQSLDSLQTTEGELAIRNVESVDSLQTTEGELAIHIWPPSVWGCGEEGALTEQRRWRDWEHRQAEKTQKVKRPGRDDWQDNPDKFLLDMVGVETEHPQERPGM</sequence>
<proteinExistence type="predicted"/>
<name>A0A8K0EXZ1_BRALA</name>
<feature type="signal peptide" evidence="2">
    <location>
        <begin position="1"/>
        <end position="28"/>
    </location>
</feature>
<dbReference type="AlphaFoldDB" id="A0A8K0EXZ1"/>
<dbReference type="Proteomes" id="UP000838412">
    <property type="component" value="Chromosome 9"/>
</dbReference>
<dbReference type="OrthoDB" id="289228at2759"/>
<organism evidence="3 4">
    <name type="scientific">Branchiostoma lanceolatum</name>
    <name type="common">Common lancelet</name>
    <name type="synonym">Amphioxus lanceolatum</name>
    <dbReference type="NCBI Taxonomy" id="7740"/>
    <lineage>
        <taxon>Eukaryota</taxon>
        <taxon>Metazoa</taxon>
        <taxon>Chordata</taxon>
        <taxon>Cephalochordata</taxon>
        <taxon>Leptocardii</taxon>
        <taxon>Amphioxiformes</taxon>
        <taxon>Branchiostomatidae</taxon>
        <taxon>Branchiostoma</taxon>
    </lineage>
</organism>
<evidence type="ECO:0000313" key="4">
    <source>
        <dbReference type="Proteomes" id="UP000838412"/>
    </source>
</evidence>
<evidence type="ECO:0000256" key="1">
    <source>
        <dbReference type="SAM" id="MobiDB-lite"/>
    </source>
</evidence>
<protein>
    <submittedName>
        <fullName evidence="3">Hypp5039 protein</fullName>
    </submittedName>
</protein>
<accession>A0A8K0EXZ1</accession>
<keyword evidence="2" id="KW-0732">Signal</keyword>
<gene>
    <name evidence="3" type="primary">Hypp5039</name>
    <name evidence="3" type="ORF">BLAG_LOCUS24522</name>
</gene>